<name>A0A7G9RWE2_9FIRM</name>
<accession>A0A7G9RWE2</accession>
<dbReference type="RefSeq" id="WP_187533051.1">
    <property type="nucleotide sequence ID" value="NZ_CBCSHU010000002.1"/>
</dbReference>
<evidence type="ECO:0000313" key="2">
    <source>
        <dbReference type="EMBL" id="QNN59917.1"/>
    </source>
</evidence>
<dbReference type="AlphaFoldDB" id="A0A7G9RWE2"/>
<sequence length="161" mass="17491">MKKLVIGLMMVLLLVGCSSTPKEEEKKDDKATETATKPKEETTKPKELDGYQPESIGAVLTNISYDCGDDVIATFTDGALTIGKKGSEEVDTATTEPVGQYTYFARVNKEGANKYLPVAGGKVFDFHFVATDTELSLNVNQKLTVKQLDAFTAKDACKAIR</sequence>
<evidence type="ECO:0000256" key="1">
    <source>
        <dbReference type="SAM" id="MobiDB-lite"/>
    </source>
</evidence>
<proteinExistence type="predicted"/>
<feature type="region of interest" description="Disordered" evidence="1">
    <location>
        <begin position="22"/>
        <end position="50"/>
    </location>
</feature>
<protein>
    <submittedName>
        <fullName evidence="2">Uncharacterized protein</fullName>
    </submittedName>
</protein>
<dbReference type="PROSITE" id="PS51257">
    <property type="entry name" value="PROKAR_LIPOPROTEIN"/>
    <property type="match status" value="1"/>
</dbReference>
<gene>
    <name evidence="2" type="ORF">H9L01_05860</name>
</gene>
<reference evidence="2 3" key="1">
    <citation type="submission" date="2020-08" db="EMBL/GenBank/DDBJ databases">
        <title>Genome sequence of Erysipelothrix inopinata DSM 15511T.</title>
        <authorList>
            <person name="Hyun D.-W."/>
            <person name="Bae J.-W."/>
        </authorList>
    </citation>
    <scope>NUCLEOTIDE SEQUENCE [LARGE SCALE GENOMIC DNA]</scope>
    <source>
        <strain evidence="2 3">DSM 15511</strain>
    </source>
</reference>
<dbReference type="EMBL" id="CP060715">
    <property type="protein sequence ID" value="QNN59917.1"/>
    <property type="molecule type" value="Genomic_DNA"/>
</dbReference>
<feature type="compositionally biased region" description="Basic and acidic residues" evidence="1">
    <location>
        <begin position="22"/>
        <end position="49"/>
    </location>
</feature>
<keyword evidence="3" id="KW-1185">Reference proteome</keyword>
<organism evidence="2 3">
    <name type="scientific">Erysipelothrix inopinata</name>
    <dbReference type="NCBI Taxonomy" id="225084"/>
    <lineage>
        <taxon>Bacteria</taxon>
        <taxon>Bacillati</taxon>
        <taxon>Bacillota</taxon>
        <taxon>Erysipelotrichia</taxon>
        <taxon>Erysipelotrichales</taxon>
        <taxon>Erysipelotrichaceae</taxon>
        <taxon>Erysipelothrix</taxon>
    </lineage>
</organism>
<evidence type="ECO:0000313" key="3">
    <source>
        <dbReference type="Proteomes" id="UP000515928"/>
    </source>
</evidence>
<dbReference type="Proteomes" id="UP000515928">
    <property type="component" value="Chromosome"/>
</dbReference>
<dbReference type="KEGG" id="eio:H9L01_05860"/>